<dbReference type="EMBL" id="FNYO01000003">
    <property type="protein sequence ID" value="SEI41870.1"/>
    <property type="molecule type" value="Genomic_DNA"/>
</dbReference>
<sequence>MSRIDPTRGLGPVLTLEQAVDHDTRRERGGPVAVCATLGFSYNSYQKKFSISYPDHLLSVRDFERWLELVEASETLRTIARIKGGVFYRPKPVPATVDALLALADLLARKSRFVGSLHDGLADSRWEEREVLQLERHGNEVIEAVLGIMAGAREAMERDMEVQHG</sequence>
<evidence type="ECO:0000313" key="2">
    <source>
        <dbReference type="Proteomes" id="UP000199005"/>
    </source>
</evidence>
<dbReference type="Proteomes" id="UP000199005">
    <property type="component" value="Unassembled WGS sequence"/>
</dbReference>
<evidence type="ECO:0008006" key="3">
    <source>
        <dbReference type="Google" id="ProtNLM"/>
    </source>
</evidence>
<dbReference type="STRING" id="170623.SAMN04244579_00330"/>
<accession>A0A1H6QQZ3</accession>
<proteinExistence type="predicted"/>
<name>A0A1H6QQZ3_9GAMM</name>
<dbReference type="AlphaFoldDB" id="A0A1H6QQZ3"/>
<organism evidence="1 2">
    <name type="scientific">Azotobacter beijerinckii</name>
    <dbReference type="NCBI Taxonomy" id="170623"/>
    <lineage>
        <taxon>Bacteria</taxon>
        <taxon>Pseudomonadati</taxon>
        <taxon>Pseudomonadota</taxon>
        <taxon>Gammaproteobacteria</taxon>
        <taxon>Pseudomonadales</taxon>
        <taxon>Pseudomonadaceae</taxon>
        <taxon>Azotobacter</taxon>
    </lineage>
</organism>
<evidence type="ECO:0000313" key="1">
    <source>
        <dbReference type="EMBL" id="SEI41870.1"/>
    </source>
</evidence>
<gene>
    <name evidence="1" type="ORF">SAMN04244579_00330</name>
</gene>
<dbReference type="RefSeq" id="WP_090896518.1">
    <property type="nucleotide sequence ID" value="NZ_FNYO01000003.1"/>
</dbReference>
<reference evidence="1 2" key="1">
    <citation type="submission" date="2016-10" db="EMBL/GenBank/DDBJ databases">
        <authorList>
            <person name="de Groot N.N."/>
        </authorList>
    </citation>
    <scope>NUCLEOTIDE SEQUENCE [LARGE SCALE GENOMIC DNA]</scope>
    <source>
        <strain evidence="1 2">DSM 1041</strain>
    </source>
</reference>
<protein>
    <recommendedName>
        <fullName evidence="3">Phage regulatory protein CII (CP76)</fullName>
    </recommendedName>
</protein>